<accession>A0A6J2YTQ3</accession>
<reference evidence="4 5" key="1">
    <citation type="submission" date="2025-04" db="UniProtKB">
        <authorList>
            <consortium name="RefSeq"/>
        </authorList>
    </citation>
    <scope>IDENTIFICATION</scope>
    <source>
        <tissue evidence="4 5">Gonads</tissue>
    </source>
</reference>
<dbReference type="OrthoDB" id="6624538at2759"/>
<dbReference type="Proteomes" id="UP000504635">
    <property type="component" value="Unplaced"/>
</dbReference>
<proteinExistence type="predicted"/>
<dbReference type="KEGG" id="soy:115891199"/>
<evidence type="ECO:0000313" key="4">
    <source>
        <dbReference type="RefSeq" id="XP_030767477.1"/>
    </source>
</evidence>
<keyword evidence="1" id="KW-1133">Transmembrane helix</keyword>
<feature type="transmembrane region" description="Helical" evidence="1">
    <location>
        <begin position="84"/>
        <end position="102"/>
    </location>
</feature>
<gene>
    <name evidence="4 5" type="primary">LOC115891199</name>
</gene>
<protein>
    <submittedName>
        <fullName evidence="4 5">Uncharacterized protein LOC115891199</fullName>
    </submittedName>
</protein>
<organism evidence="3 5">
    <name type="scientific">Sitophilus oryzae</name>
    <name type="common">Rice weevil</name>
    <name type="synonym">Curculio oryzae</name>
    <dbReference type="NCBI Taxonomy" id="7048"/>
    <lineage>
        <taxon>Eukaryota</taxon>
        <taxon>Metazoa</taxon>
        <taxon>Ecdysozoa</taxon>
        <taxon>Arthropoda</taxon>
        <taxon>Hexapoda</taxon>
        <taxon>Insecta</taxon>
        <taxon>Pterygota</taxon>
        <taxon>Neoptera</taxon>
        <taxon>Endopterygota</taxon>
        <taxon>Coleoptera</taxon>
        <taxon>Polyphaga</taxon>
        <taxon>Cucujiformia</taxon>
        <taxon>Curculionidae</taxon>
        <taxon>Dryophthorinae</taxon>
        <taxon>Sitophilus</taxon>
    </lineage>
</organism>
<keyword evidence="1" id="KW-0472">Membrane</keyword>
<feature type="signal peptide" evidence="2">
    <location>
        <begin position="1"/>
        <end position="24"/>
    </location>
</feature>
<name>A0A6J2YTQ3_SITOR</name>
<sequence length="165" mass="18265">MLPNLKLVVVAVVMFIKFSNICQCTEMESKAVKTSGSEWNGKILIIEDDARSVNAKLKSGDMSSGAKKKHKKAEESQGLVEKHLPMLLFPFLFSSAVIPIALMTIKLLIIKAGIIGKIAVLLMILSYFRRSVNRGGVINHYMTDLAAEHYGYHGVEEPGAYINKR</sequence>
<dbReference type="RefSeq" id="XP_030767478.1">
    <property type="nucleotide sequence ID" value="XM_030911618.1"/>
</dbReference>
<evidence type="ECO:0000256" key="2">
    <source>
        <dbReference type="SAM" id="SignalP"/>
    </source>
</evidence>
<evidence type="ECO:0000313" key="3">
    <source>
        <dbReference type="Proteomes" id="UP000504635"/>
    </source>
</evidence>
<evidence type="ECO:0000313" key="5">
    <source>
        <dbReference type="RefSeq" id="XP_030767478.1"/>
    </source>
</evidence>
<keyword evidence="3" id="KW-1185">Reference proteome</keyword>
<feature type="chain" id="PRO_5044642940" evidence="2">
    <location>
        <begin position="25"/>
        <end position="165"/>
    </location>
</feature>
<dbReference type="InterPro" id="IPR012464">
    <property type="entry name" value="DUF1676"/>
</dbReference>
<keyword evidence="1" id="KW-0812">Transmembrane</keyword>
<dbReference type="AlphaFoldDB" id="A0A6J2YTQ3"/>
<dbReference type="RefSeq" id="XP_030767477.1">
    <property type="nucleotide sequence ID" value="XM_030911617.1"/>
</dbReference>
<dbReference type="GeneID" id="115891199"/>
<evidence type="ECO:0000256" key="1">
    <source>
        <dbReference type="SAM" id="Phobius"/>
    </source>
</evidence>
<dbReference type="Pfam" id="PF07898">
    <property type="entry name" value="DUF1676"/>
    <property type="match status" value="1"/>
</dbReference>
<keyword evidence="2" id="KW-0732">Signal</keyword>